<dbReference type="KEGG" id="pdl:Pyrde_1025"/>
<dbReference type="InterPro" id="IPR003593">
    <property type="entry name" value="AAA+_ATPase"/>
</dbReference>
<dbReference type="CDD" id="cd00009">
    <property type="entry name" value="AAA"/>
    <property type="match status" value="1"/>
</dbReference>
<dbReference type="Proteomes" id="UP000058613">
    <property type="component" value="Chromosome"/>
</dbReference>
<dbReference type="GO" id="GO:0005524">
    <property type="term" value="F:ATP binding"/>
    <property type="evidence" value="ECO:0007669"/>
    <property type="project" value="InterPro"/>
</dbReference>
<evidence type="ECO:0000313" key="3">
    <source>
        <dbReference type="Proteomes" id="UP000058613"/>
    </source>
</evidence>
<dbReference type="STRING" id="1273541.Pyrde_1025"/>
<dbReference type="Gene3D" id="3.40.50.300">
    <property type="entry name" value="P-loop containing nucleotide triphosphate hydrolases"/>
    <property type="match status" value="1"/>
</dbReference>
<dbReference type="PANTHER" id="PTHR42759">
    <property type="entry name" value="MOXR FAMILY PROTEIN"/>
    <property type="match status" value="1"/>
</dbReference>
<organism evidence="2 3">
    <name type="scientific">Pyrodictium delaneyi</name>
    <dbReference type="NCBI Taxonomy" id="1273541"/>
    <lineage>
        <taxon>Archaea</taxon>
        <taxon>Thermoproteota</taxon>
        <taxon>Thermoprotei</taxon>
        <taxon>Desulfurococcales</taxon>
        <taxon>Pyrodictiaceae</taxon>
        <taxon>Pyrodictium</taxon>
    </lineage>
</organism>
<dbReference type="PANTHER" id="PTHR42759:SF1">
    <property type="entry name" value="MAGNESIUM-CHELATASE SUBUNIT CHLD"/>
    <property type="match status" value="1"/>
</dbReference>
<dbReference type="InterPro" id="IPR001270">
    <property type="entry name" value="ClpA/B"/>
</dbReference>
<sequence length="367" mass="41303">MAKVCKEPGGVVNYPLHLLGIVMKGVVMDRKNVESQEGLDVEAIVGMVGMGEENNPDNAMESVEEKVVNIYSEIMSKYKRKPIRNVNKMMEILKTEYKLLVDKKLVTLVVAAFLAGRPVLFEGPPGTGKTEIGEAILTLWAGKPALVIPCSENYDEYRVIGDFHPLMAFKYGFNEKSFIPRPLLAALILDAGVLVDEIRRSNEEFQNMLLDIIDKRRIIVPELRKIFYAKGEGFQVIFTSNPEDYAQSELSDAFLRRVVRIPFNYPPPEVEIEIIRLRYDVDVELEPKILEGMVQVVNLLRQKAAYKPGPADTVLWSRIAGRLASLRGKQQVTVSEVVDAATIVLYKRVGEEEIVDEALEKVFGLHP</sequence>
<name>A0A0N7JD33_9CREN</name>
<dbReference type="Pfam" id="PF07728">
    <property type="entry name" value="AAA_5"/>
    <property type="match status" value="1"/>
</dbReference>
<dbReference type="InterPro" id="IPR011704">
    <property type="entry name" value="ATPase_dyneun-rel_AAA"/>
</dbReference>
<proteinExistence type="predicted"/>
<gene>
    <name evidence="2" type="ORF">Pyrde_1025</name>
</gene>
<dbReference type="InterPro" id="IPR050764">
    <property type="entry name" value="CbbQ/NirQ/NorQ/GpvN"/>
</dbReference>
<feature type="domain" description="AAA+ ATPase" evidence="1">
    <location>
        <begin position="115"/>
        <end position="269"/>
    </location>
</feature>
<protein>
    <submittedName>
        <fullName evidence="2">MoxR-like ATPase</fullName>
    </submittedName>
</protein>
<reference evidence="2 3" key="1">
    <citation type="submission" date="2015-10" db="EMBL/GenBank/DDBJ databases">
        <title>Complete genome sequence of hyperthermophilic archaeon Pyrodictium delaneyi Su06.</title>
        <authorList>
            <person name="Jung J.-H."/>
            <person name="Lin J."/>
            <person name="Holden J.F."/>
            <person name="Park C.-S."/>
        </authorList>
    </citation>
    <scope>NUCLEOTIDE SEQUENCE [LARGE SCALE GENOMIC DNA]</scope>
    <source>
        <strain evidence="2 3">Su06</strain>
    </source>
</reference>
<dbReference type="SMART" id="SM00382">
    <property type="entry name" value="AAA"/>
    <property type="match status" value="1"/>
</dbReference>
<dbReference type="EMBL" id="CP013011">
    <property type="protein sequence ID" value="ALL01073.1"/>
    <property type="molecule type" value="Genomic_DNA"/>
</dbReference>
<dbReference type="SUPFAM" id="SSF52540">
    <property type="entry name" value="P-loop containing nucleoside triphosphate hydrolases"/>
    <property type="match status" value="1"/>
</dbReference>
<dbReference type="PRINTS" id="PR00300">
    <property type="entry name" value="CLPPROTEASEA"/>
</dbReference>
<dbReference type="InterPro" id="IPR027417">
    <property type="entry name" value="P-loop_NTPase"/>
</dbReference>
<dbReference type="AlphaFoldDB" id="A0A0N7JD33"/>
<accession>A0A0N7JD33</accession>
<evidence type="ECO:0000313" key="2">
    <source>
        <dbReference type="EMBL" id="ALL01073.1"/>
    </source>
</evidence>
<dbReference type="GO" id="GO:0016887">
    <property type="term" value="F:ATP hydrolysis activity"/>
    <property type="evidence" value="ECO:0007669"/>
    <property type="project" value="InterPro"/>
</dbReference>
<evidence type="ECO:0000259" key="1">
    <source>
        <dbReference type="SMART" id="SM00382"/>
    </source>
</evidence>